<reference evidence="2" key="2">
    <citation type="submission" date="2020-09" db="EMBL/GenBank/DDBJ databases">
        <authorList>
            <person name="Sun Q."/>
            <person name="Kim S."/>
        </authorList>
    </citation>
    <scope>NUCLEOTIDE SEQUENCE</scope>
    <source>
        <strain evidence="2">KCTC 12988</strain>
    </source>
</reference>
<keyword evidence="3" id="KW-1185">Reference proteome</keyword>
<sequence length="100" mass="11151">MPEGWEVVELTEAPAIEKIVTLKNGDEKRLFLKPFVLKPQHDDQPKFSVSNPGKVKAGSDLKELLEDQNSNISHTSEEMSAVLARLKQLLLSLPDPTESK</sequence>
<accession>A0A918WDE1</accession>
<name>A0A918WDE1_9BACT</name>
<evidence type="ECO:0000313" key="3">
    <source>
        <dbReference type="Proteomes" id="UP000644507"/>
    </source>
</evidence>
<dbReference type="EMBL" id="BMXI01000001">
    <property type="protein sequence ID" value="GHC40664.1"/>
    <property type="molecule type" value="Genomic_DNA"/>
</dbReference>
<proteinExistence type="predicted"/>
<reference evidence="2" key="1">
    <citation type="journal article" date="2014" name="Int. J. Syst. Evol. Microbiol.">
        <title>Complete genome sequence of Corynebacterium casei LMG S-19264T (=DSM 44701T), isolated from a smear-ripened cheese.</title>
        <authorList>
            <consortium name="US DOE Joint Genome Institute (JGI-PGF)"/>
            <person name="Walter F."/>
            <person name="Albersmeier A."/>
            <person name="Kalinowski J."/>
            <person name="Ruckert C."/>
        </authorList>
    </citation>
    <scope>NUCLEOTIDE SEQUENCE</scope>
    <source>
        <strain evidence="2">KCTC 12988</strain>
    </source>
</reference>
<gene>
    <name evidence="2" type="ORF">GCM10007100_01480</name>
</gene>
<feature type="region of interest" description="Disordered" evidence="1">
    <location>
        <begin position="40"/>
        <end position="61"/>
    </location>
</feature>
<comment type="caution">
    <text evidence="2">The sequence shown here is derived from an EMBL/GenBank/DDBJ whole genome shotgun (WGS) entry which is preliminary data.</text>
</comment>
<evidence type="ECO:0000313" key="2">
    <source>
        <dbReference type="EMBL" id="GHC40664.1"/>
    </source>
</evidence>
<organism evidence="2 3">
    <name type="scientific">Roseibacillus persicicus</name>
    <dbReference type="NCBI Taxonomy" id="454148"/>
    <lineage>
        <taxon>Bacteria</taxon>
        <taxon>Pseudomonadati</taxon>
        <taxon>Verrucomicrobiota</taxon>
        <taxon>Verrucomicrobiia</taxon>
        <taxon>Verrucomicrobiales</taxon>
        <taxon>Verrucomicrobiaceae</taxon>
        <taxon>Roseibacillus</taxon>
    </lineage>
</organism>
<evidence type="ECO:0000256" key="1">
    <source>
        <dbReference type="SAM" id="MobiDB-lite"/>
    </source>
</evidence>
<protein>
    <submittedName>
        <fullName evidence="2">Uncharacterized protein</fullName>
    </submittedName>
</protein>
<dbReference type="Proteomes" id="UP000644507">
    <property type="component" value="Unassembled WGS sequence"/>
</dbReference>
<dbReference type="AlphaFoldDB" id="A0A918WDE1"/>